<gene>
    <name evidence="2" type="ORF">N5C05_16410</name>
</gene>
<feature type="chain" id="PRO_5041356712" description="VCBS repeat-containing protein" evidence="1">
    <location>
        <begin position="21"/>
        <end position="420"/>
    </location>
</feature>
<reference evidence="2" key="1">
    <citation type="submission" date="2022-09" db="EMBL/GenBank/DDBJ databases">
        <title>Intensive care unit water sources are persistently colonized with multi-drug resistant bacteria and are the site of extensive horizontal gene transfer of antibiotic resistance genes.</title>
        <authorList>
            <person name="Diorio-Toth L."/>
        </authorList>
    </citation>
    <scope>NUCLEOTIDE SEQUENCE</scope>
    <source>
        <strain evidence="2">GD03990</strain>
    </source>
</reference>
<accession>A0AA42N4G0</accession>
<sequence length="420" mass="48393">MPLACRLLALFLTTPLVAWAELPTLEPEPGIKARVEQDGDQYFLRQPDASRTRLQIPDEDIGNQPRFEVADYDFDGHVDLAISIAAGMVNENYHLYLYRPIQRSYEFLPMPERLIDLINCSGFAGLQRRPDERALYSSCRSGPRWYYDAFRFDEQGQPWLYKTLQVQDDYSPDYPYLFFPLFEKTFDQQGKVVASRAIDDNDRTQRWTVPAPRLYLYGQPNQASRTSAYLIRGDACEVLARQEQWLLIRYVSRKGPLERWVSLDQAYDLHQGYSGEPHPDGLRLNVSDFSAPNAHLFSLSLHASRQITLEHVEVHLLFTAADGSRSSHRLYAANHRVELQAGADYLLDDNYIEQRDGQYLLYHPDEQQQDAYVPFYPHLTSGSYRVRVAITDPNLTAPLYAEEEVTLDYPAVLPEKTATP</sequence>
<dbReference type="RefSeq" id="WP_280054748.1">
    <property type="nucleotide sequence ID" value="NZ_JAOBYN010000015.1"/>
</dbReference>
<dbReference type="EMBL" id="JAOBYN010000015">
    <property type="protein sequence ID" value="MDH1056329.1"/>
    <property type="molecule type" value="Genomic_DNA"/>
</dbReference>
<comment type="caution">
    <text evidence="2">The sequence shown here is derived from an EMBL/GenBank/DDBJ whole genome shotgun (WGS) entry which is preliminary data.</text>
</comment>
<dbReference type="NCBIfam" id="NF047539">
    <property type="entry name" value="XAC2610_fam"/>
    <property type="match status" value="1"/>
</dbReference>
<keyword evidence="1" id="KW-0732">Signal</keyword>
<feature type="signal peptide" evidence="1">
    <location>
        <begin position="1"/>
        <end position="20"/>
    </location>
</feature>
<dbReference type="AlphaFoldDB" id="A0AA42N4G0"/>
<evidence type="ECO:0000313" key="3">
    <source>
        <dbReference type="Proteomes" id="UP001158730"/>
    </source>
</evidence>
<organism evidence="2 3">
    <name type="scientific">Aquipseudomonas alcaligenes</name>
    <name type="common">Pseudomonas alcaligenes</name>
    <dbReference type="NCBI Taxonomy" id="43263"/>
    <lineage>
        <taxon>Bacteria</taxon>
        <taxon>Pseudomonadati</taxon>
        <taxon>Pseudomonadota</taxon>
        <taxon>Gammaproteobacteria</taxon>
        <taxon>Pseudomonadales</taxon>
        <taxon>Pseudomonadaceae</taxon>
        <taxon>Aquipseudomonas</taxon>
    </lineage>
</organism>
<proteinExistence type="predicted"/>
<evidence type="ECO:0008006" key="4">
    <source>
        <dbReference type="Google" id="ProtNLM"/>
    </source>
</evidence>
<dbReference type="InterPro" id="IPR058087">
    <property type="entry name" value="XAC2610_dom"/>
</dbReference>
<protein>
    <recommendedName>
        <fullName evidence="4">VCBS repeat-containing protein</fullName>
    </recommendedName>
</protein>
<evidence type="ECO:0000256" key="1">
    <source>
        <dbReference type="SAM" id="SignalP"/>
    </source>
</evidence>
<name>A0AA42N4G0_AQUAC</name>
<evidence type="ECO:0000313" key="2">
    <source>
        <dbReference type="EMBL" id="MDH1056329.1"/>
    </source>
</evidence>
<dbReference type="Proteomes" id="UP001158730">
    <property type="component" value="Unassembled WGS sequence"/>
</dbReference>